<dbReference type="SUPFAM" id="SSF53756">
    <property type="entry name" value="UDP-Glycosyltransferase/glycogen phosphorylase"/>
    <property type="match status" value="1"/>
</dbReference>
<accession>A0A0G1F8Y7</accession>
<comment type="cofactor">
    <cofactor evidence="2">
        <name>pyridoxal 5'-phosphate</name>
        <dbReference type="ChEBI" id="CHEBI:597326"/>
    </cofactor>
</comment>
<comment type="caution">
    <text evidence="10">The sequence shown here is derived from an EMBL/GenBank/DDBJ whole genome shotgun (WGS) entry which is preliminary data.</text>
</comment>
<evidence type="ECO:0000313" key="10">
    <source>
        <dbReference type="EMBL" id="KKT18761.1"/>
    </source>
</evidence>
<comment type="function">
    <text evidence="9">Phosphorylase is an important allosteric enzyme in carbohydrate metabolism. Enzymes from different sources differ in their regulatory mechanisms and in their natural substrates. However, all known phosphorylases share catalytic and structural properties.</text>
</comment>
<evidence type="ECO:0000256" key="5">
    <source>
        <dbReference type="ARBA" id="ARBA00022676"/>
    </source>
</evidence>
<dbReference type="Pfam" id="PF00343">
    <property type="entry name" value="Phosphorylase"/>
    <property type="match status" value="2"/>
</dbReference>
<keyword evidence="7" id="KW-0663">Pyridoxal phosphate</keyword>
<dbReference type="GO" id="GO:0008184">
    <property type="term" value="F:glycogen phosphorylase activity"/>
    <property type="evidence" value="ECO:0007669"/>
    <property type="project" value="InterPro"/>
</dbReference>
<proteinExistence type="inferred from homology"/>
<dbReference type="PROSITE" id="PS00102">
    <property type="entry name" value="PHOSPHORYLASE"/>
    <property type="match status" value="1"/>
</dbReference>
<gene>
    <name evidence="10" type="ORF">UW02_C0023G0010</name>
</gene>
<evidence type="ECO:0000256" key="1">
    <source>
        <dbReference type="ARBA" id="ARBA00001275"/>
    </source>
</evidence>
<evidence type="ECO:0000256" key="2">
    <source>
        <dbReference type="ARBA" id="ARBA00001933"/>
    </source>
</evidence>
<dbReference type="InterPro" id="IPR035090">
    <property type="entry name" value="Pyridoxal_P_attach_site"/>
</dbReference>
<evidence type="ECO:0000256" key="9">
    <source>
        <dbReference type="ARBA" id="ARBA00025174"/>
    </source>
</evidence>
<evidence type="ECO:0000256" key="8">
    <source>
        <dbReference type="ARBA" id="ARBA00023277"/>
    </source>
</evidence>
<evidence type="ECO:0000256" key="4">
    <source>
        <dbReference type="ARBA" id="ARBA00012591"/>
    </source>
</evidence>
<dbReference type="NCBIfam" id="TIGR02094">
    <property type="entry name" value="more_P_ylases"/>
    <property type="match status" value="1"/>
</dbReference>
<keyword evidence="8" id="KW-0119">Carbohydrate metabolism</keyword>
<dbReference type="Gene3D" id="3.40.50.2000">
    <property type="entry name" value="Glycogen Phosphorylase B"/>
    <property type="match status" value="3"/>
</dbReference>
<protein>
    <recommendedName>
        <fullName evidence="4">glycogen phosphorylase</fullName>
        <ecNumber evidence="4">2.4.1.1</ecNumber>
    </recommendedName>
</protein>
<dbReference type="Proteomes" id="UP000034751">
    <property type="component" value="Unassembled WGS sequence"/>
</dbReference>
<dbReference type="GO" id="GO:0030170">
    <property type="term" value="F:pyridoxal phosphate binding"/>
    <property type="evidence" value="ECO:0007669"/>
    <property type="project" value="InterPro"/>
</dbReference>
<dbReference type="GO" id="GO:0005975">
    <property type="term" value="P:carbohydrate metabolic process"/>
    <property type="evidence" value="ECO:0007669"/>
    <property type="project" value="InterPro"/>
</dbReference>
<sequence>MANAGNKNKDSGWFLEFKKSEEYKIFEEKPIAYFCAEYALDSPLPTYAGGLGVLAGDFVREAAMREFPFVSVGLLYKKAQSILSLEGNKYANKIKAVVDENNREIIVTLPIEERIVRARAWQWEEGKARVYLLDTDIPENDPRDRAITECLYDENRDTRLKQEIVLGIGGFRLLHRLGYHASVYHLNEGHSAFLALELVRHEMEHQHVNFTEACEYAKKHVLFTNHTLVPEGQEQFLSDKISLFMAKYAEEMNLVDSKGIAKLGALSNNPSVFSMTALSFKLSTKSNTVSELHEEKAEKLWPSQIMDNITNGIFVARWDKLGGASVQNIWERHLQNKRKLILLVKEKTGEIWRDTDLICVWARRLVEYKQPLLFLDNPGELLEFSKNSPVPIRIIFSGPTGGQENPLVKKIKKTIEEKLKGVAVFMPNYSTEIAEVLTAGGDIWLNTPIPGTEACGTSGMKAGLNGILSLSTNDGWVHEVNPSNIGWVAGGPKEKEFFSLLKENIIPLYTEHLKNPRDSKWTRKMATVRNFILDNFSTSRVLGEYIEKLYIPILKQKHTHRFD</sequence>
<dbReference type="InterPro" id="IPR052182">
    <property type="entry name" value="Glycogen/Maltodextrin_Phosph"/>
</dbReference>
<name>A0A0G1F8Y7_9BACT</name>
<keyword evidence="6" id="KW-0808">Transferase</keyword>
<evidence type="ECO:0000256" key="7">
    <source>
        <dbReference type="ARBA" id="ARBA00022898"/>
    </source>
</evidence>
<dbReference type="InterPro" id="IPR000811">
    <property type="entry name" value="Glyco_trans_35"/>
</dbReference>
<organism evidence="10 11">
    <name type="scientific">Candidatus Nomurabacteria bacterium GW2011_GWB1_43_7</name>
    <dbReference type="NCBI Taxonomy" id="1618747"/>
    <lineage>
        <taxon>Bacteria</taxon>
        <taxon>Candidatus Nomuraibacteriota</taxon>
    </lineage>
</organism>
<evidence type="ECO:0000256" key="3">
    <source>
        <dbReference type="ARBA" id="ARBA00006047"/>
    </source>
</evidence>
<comment type="catalytic activity">
    <reaction evidence="1">
        <text>[(1-&gt;4)-alpha-D-glucosyl](n) + phosphate = [(1-&gt;4)-alpha-D-glucosyl](n-1) + alpha-D-glucose 1-phosphate</text>
        <dbReference type="Rhea" id="RHEA:41732"/>
        <dbReference type="Rhea" id="RHEA-COMP:9584"/>
        <dbReference type="Rhea" id="RHEA-COMP:9586"/>
        <dbReference type="ChEBI" id="CHEBI:15444"/>
        <dbReference type="ChEBI" id="CHEBI:43474"/>
        <dbReference type="ChEBI" id="CHEBI:58601"/>
        <dbReference type="EC" id="2.4.1.1"/>
    </reaction>
</comment>
<evidence type="ECO:0000313" key="11">
    <source>
        <dbReference type="Proteomes" id="UP000034751"/>
    </source>
</evidence>
<comment type="similarity">
    <text evidence="3">Belongs to the glycogen phosphorylase family.</text>
</comment>
<dbReference type="AlphaFoldDB" id="A0A0G1F8Y7"/>
<dbReference type="InterPro" id="IPR011834">
    <property type="entry name" value="Agluc_phsphrylas"/>
</dbReference>
<keyword evidence="5" id="KW-0328">Glycosyltransferase</keyword>
<dbReference type="PANTHER" id="PTHR42655:SF1">
    <property type="entry name" value="GLYCOGEN PHOSPHORYLASE"/>
    <property type="match status" value="1"/>
</dbReference>
<dbReference type="PANTHER" id="PTHR42655">
    <property type="entry name" value="GLYCOGEN PHOSPHORYLASE"/>
    <property type="match status" value="1"/>
</dbReference>
<dbReference type="PATRIC" id="fig|1618747.3.peg.710"/>
<reference evidence="10 11" key="1">
    <citation type="journal article" date="2015" name="Nature">
        <title>rRNA introns, odd ribosomes, and small enigmatic genomes across a large radiation of phyla.</title>
        <authorList>
            <person name="Brown C.T."/>
            <person name="Hug L.A."/>
            <person name="Thomas B.C."/>
            <person name="Sharon I."/>
            <person name="Castelle C.J."/>
            <person name="Singh A."/>
            <person name="Wilkins M.J."/>
            <person name="Williams K.H."/>
            <person name="Banfield J.F."/>
        </authorList>
    </citation>
    <scope>NUCLEOTIDE SEQUENCE [LARGE SCALE GENOMIC DNA]</scope>
</reference>
<dbReference type="EC" id="2.4.1.1" evidence="4"/>
<dbReference type="STRING" id="1618747.UW02_C0023G0010"/>
<dbReference type="EMBL" id="LCGS01000023">
    <property type="protein sequence ID" value="KKT18761.1"/>
    <property type="molecule type" value="Genomic_DNA"/>
</dbReference>
<evidence type="ECO:0000256" key="6">
    <source>
        <dbReference type="ARBA" id="ARBA00022679"/>
    </source>
</evidence>